<evidence type="ECO:0000313" key="6">
    <source>
        <dbReference type="EMBL" id="MPM39189.1"/>
    </source>
</evidence>
<evidence type="ECO:0000256" key="1">
    <source>
        <dbReference type="ARBA" id="ARBA00001933"/>
    </source>
</evidence>
<dbReference type="Gene3D" id="3.90.1150.10">
    <property type="entry name" value="Aspartate Aminotransferase, domain 1"/>
    <property type="match status" value="1"/>
</dbReference>
<name>A0A644ZEJ4_9ZZZZ</name>
<dbReference type="PANTHER" id="PTHR42885">
    <property type="entry name" value="HISTIDINOL-PHOSPHATE AMINOTRANSFERASE-RELATED"/>
    <property type="match status" value="1"/>
</dbReference>
<dbReference type="InterPro" id="IPR004838">
    <property type="entry name" value="NHTrfase_class1_PyrdxlP-BS"/>
</dbReference>
<protein>
    <submittedName>
        <fullName evidence="6">Histidinol-phosphate aminotransferase</fullName>
        <ecNumber evidence="6">2.6.1.9</ecNumber>
    </submittedName>
</protein>
<proteinExistence type="predicted"/>
<evidence type="ECO:0000256" key="4">
    <source>
        <dbReference type="ARBA" id="ARBA00022898"/>
    </source>
</evidence>
<keyword evidence="3 6" id="KW-0808">Transferase</keyword>
<feature type="domain" description="Aminotransferase class I/classII large" evidence="5">
    <location>
        <begin position="6"/>
        <end position="263"/>
    </location>
</feature>
<dbReference type="InterPro" id="IPR015422">
    <property type="entry name" value="PyrdxlP-dep_Trfase_small"/>
</dbReference>
<dbReference type="Gene3D" id="3.40.640.10">
    <property type="entry name" value="Type I PLP-dependent aspartate aminotransferase-like (Major domain)"/>
    <property type="match status" value="1"/>
</dbReference>
<dbReference type="PROSITE" id="PS00105">
    <property type="entry name" value="AA_TRANSFER_CLASS_1"/>
    <property type="match status" value="1"/>
</dbReference>
<dbReference type="InterPro" id="IPR015424">
    <property type="entry name" value="PyrdxlP-dep_Trfase"/>
</dbReference>
<comment type="caution">
    <text evidence="6">The sequence shown here is derived from an EMBL/GenBank/DDBJ whole genome shotgun (WGS) entry which is preliminary data.</text>
</comment>
<evidence type="ECO:0000256" key="2">
    <source>
        <dbReference type="ARBA" id="ARBA00022576"/>
    </source>
</evidence>
<dbReference type="AlphaFoldDB" id="A0A644ZEJ4"/>
<dbReference type="GO" id="GO:0004400">
    <property type="term" value="F:histidinol-phosphate transaminase activity"/>
    <property type="evidence" value="ECO:0007669"/>
    <property type="project" value="UniProtKB-EC"/>
</dbReference>
<evidence type="ECO:0000259" key="5">
    <source>
        <dbReference type="Pfam" id="PF00155"/>
    </source>
</evidence>
<dbReference type="InterPro" id="IPR004839">
    <property type="entry name" value="Aminotransferase_I/II_large"/>
</dbReference>
<dbReference type="CDD" id="cd00609">
    <property type="entry name" value="AAT_like"/>
    <property type="match status" value="1"/>
</dbReference>
<accession>A0A644ZEJ4</accession>
<dbReference type="SUPFAM" id="SSF53383">
    <property type="entry name" value="PLP-dependent transferases"/>
    <property type="match status" value="1"/>
</dbReference>
<reference evidence="6" key="1">
    <citation type="submission" date="2019-08" db="EMBL/GenBank/DDBJ databases">
        <authorList>
            <person name="Kucharzyk K."/>
            <person name="Murdoch R.W."/>
            <person name="Higgins S."/>
            <person name="Loffler F."/>
        </authorList>
    </citation>
    <scope>NUCLEOTIDE SEQUENCE</scope>
</reference>
<gene>
    <name evidence="6" type="primary">hisC_43</name>
    <name evidence="6" type="ORF">SDC9_85822</name>
</gene>
<keyword evidence="4" id="KW-0663">Pyridoxal phosphate</keyword>
<dbReference type="PANTHER" id="PTHR42885:SF2">
    <property type="entry name" value="HISTIDINOL-PHOSPHATE AMINOTRANSFERASE"/>
    <property type="match status" value="1"/>
</dbReference>
<dbReference type="EC" id="2.6.1.9" evidence="6"/>
<keyword evidence="2 6" id="KW-0032">Aminotransferase</keyword>
<dbReference type="Pfam" id="PF00155">
    <property type="entry name" value="Aminotran_1_2"/>
    <property type="match status" value="1"/>
</dbReference>
<organism evidence="6">
    <name type="scientific">bioreactor metagenome</name>
    <dbReference type="NCBI Taxonomy" id="1076179"/>
    <lineage>
        <taxon>unclassified sequences</taxon>
        <taxon>metagenomes</taxon>
        <taxon>ecological metagenomes</taxon>
    </lineage>
</organism>
<dbReference type="GO" id="GO:0030170">
    <property type="term" value="F:pyridoxal phosphate binding"/>
    <property type="evidence" value="ECO:0007669"/>
    <property type="project" value="InterPro"/>
</dbReference>
<comment type="cofactor">
    <cofactor evidence="1">
        <name>pyridoxal 5'-phosphate</name>
        <dbReference type="ChEBI" id="CHEBI:597326"/>
    </cofactor>
</comment>
<dbReference type="EMBL" id="VSSQ01008555">
    <property type="protein sequence ID" value="MPM39189.1"/>
    <property type="molecule type" value="Genomic_DNA"/>
</dbReference>
<dbReference type="InterPro" id="IPR015421">
    <property type="entry name" value="PyrdxlP-dep_Trfase_major"/>
</dbReference>
<evidence type="ECO:0000256" key="3">
    <source>
        <dbReference type="ARBA" id="ARBA00022679"/>
    </source>
</evidence>
<sequence length="286" mass="31165">MDILYTVNKLFLAPGKTVVGYAPQFSAYVDDVHMQGAEYAPFMLRQPDNYRLDAEAFAAFIDAFPRAVHVVYVDNPNNPTGQVLRPEEVETLIQAAARRGAAILVDEAYGEFMPEECSAMRFVGQYDHLYVLKSMSKGFGLAGMRLGYIAGPAEGMAQYRKLVPPYNGNGLARRLGVAMLRSKESSIEGLISRAAAKNRQLYALLAGGPIRVAHTEPSVPISLLYTDDPGVDLCEVFRKAGVATVSGASFEGLGVNSVRLMLPREEEMPLLLELADVAQKSLSAQK</sequence>